<accession>A0AAV8QR57</accession>
<dbReference type="EMBL" id="JAQQAF010000005">
    <property type="protein sequence ID" value="KAJ8483770.1"/>
    <property type="molecule type" value="Genomic_DNA"/>
</dbReference>
<organism evidence="1 2">
    <name type="scientific">Ensete ventricosum</name>
    <name type="common">Abyssinian banana</name>
    <name type="synonym">Musa ensete</name>
    <dbReference type="NCBI Taxonomy" id="4639"/>
    <lineage>
        <taxon>Eukaryota</taxon>
        <taxon>Viridiplantae</taxon>
        <taxon>Streptophyta</taxon>
        <taxon>Embryophyta</taxon>
        <taxon>Tracheophyta</taxon>
        <taxon>Spermatophyta</taxon>
        <taxon>Magnoliopsida</taxon>
        <taxon>Liliopsida</taxon>
        <taxon>Zingiberales</taxon>
        <taxon>Musaceae</taxon>
        <taxon>Ensete</taxon>
    </lineage>
</organism>
<gene>
    <name evidence="1" type="ORF">OPV22_016255</name>
</gene>
<reference evidence="1 2" key="1">
    <citation type="submission" date="2022-12" db="EMBL/GenBank/DDBJ databases">
        <title>Chromosome-scale assembly of the Ensete ventricosum genome.</title>
        <authorList>
            <person name="Dussert Y."/>
            <person name="Stocks J."/>
            <person name="Wendawek A."/>
            <person name="Woldeyes F."/>
            <person name="Nichols R.A."/>
            <person name="Borrell J.S."/>
        </authorList>
    </citation>
    <scope>NUCLEOTIDE SEQUENCE [LARGE SCALE GENOMIC DNA]</scope>
    <source>
        <strain evidence="2">cv. Maze</strain>
        <tissue evidence="1">Seeds</tissue>
    </source>
</reference>
<dbReference type="Proteomes" id="UP001222027">
    <property type="component" value="Unassembled WGS sequence"/>
</dbReference>
<evidence type="ECO:0000313" key="1">
    <source>
        <dbReference type="EMBL" id="KAJ8483770.1"/>
    </source>
</evidence>
<keyword evidence="2" id="KW-1185">Reference proteome</keyword>
<protein>
    <submittedName>
        <fullName evidence="1">Uncharacterized protein</fullName>
    </submittedName>
</protein>
<name>A0AAV8QR57_ENSVE</name>
<sequence>MLGLGGESVSGLEKMEEAILEGTRFLMKPANKKQSLWESVRGLCFSNNSSITQVANEITFRGTFDIPLLLLECILKTQKHGWVGASLVSDVLMLLLR</sequence>
<comment type="caution">
    <text evidence="1">The sequence shown here is derived from an EMBL/GenBank/DDBJ whole genome shotgun (WGS) entry which is preliminary data.</text>
</comment>
<evidence type="ECO:0000313" key="2">
    <source>
        <dbReference type="Proteomes" id="UP001222027"/>
    </source>
</evidence>
<proteinExistence type="predicted"/>
<dbReference type="AlphaFoldDB" id="A0AAV8QR57"/>